<evidence type="ECO:0000313" key="2">
    <source>
        <dbReference type="EMBL" id="MBE9033482.1"/>
    </source>
</evidence>
<accession>A0A928VRN8</accession>
<gene>
    <name evidence="1" type="ORF">IQ266_27040</name>
    <name evidence="2" type="ORF">IQ266_27510</name>
</gene>
<name>A0A928VRN8_9CYAN</name>
<comment type="caution">
    <text evidence="1">The sequence shown here is derived from an EMBL/GenBank/DDBJ whole genome shotgun (WGS) entry which is preliminary data.</text>
</comment>
<dbReference type="AlphaFoldDB" id="A0A928VRN8"/>
<protein>
    <submittedName>
        <fullName evidence="1">IS5/IS1182 family transposase</fullName>
    </submittedName>
</protein>
<dbReference type="Proteomes" id="UP000625316">
    <property type="component" value="Unassembled WGS sequence"/>
</dbReference>
<dbReference type="EMBL" id="JADEXQ010000189">
    <property type="protein sequence ID" value="MBE9033396.1"/>
    <property type="molecule type" value="Genomic_DNA"/>
</dbReference>
<keyword evidence="3" id="KW-1185">Reference proteome</keyword>
<dbReference type="EMBL" id="JADEXQ010000216">
    <property type="protein sequence ID" value="MBE9033482.1"/>
    <property type="molecule type" value="Genomic_DNA"/>
</dbReference>
<reference evidence="1" key="1">
    <citation type="submission" date="2020-10" db="EMBL/GenBank/DDBJ databases">
        <authorList>
            <person name="Castelo-Branco R."/>
            <person name="Eusebio N."/>
            <person name="Adriana R."/>
            <person name="Vieira A."/>
            <person name="Brugerolle De Fraissinette N."/>
            <person name="Rezende De Castro R."/>
            <person name="Schneider M.P."/>
            <person name="Vasconcelos V."/>
            <person name="Leao P.N."/>
        </authorList>
    </citation>
    <scope>NUCLEOTIDE SEQUENCE</scope>
    <source>
        <strain evidence="1">LEGE 11480</strain>
    </source>
</reference>
<evidence type="ECO:0000313" key="3">
    <source>
        <dbReference type="Proteomes" id="UP000625316"/>
    </source>
</evidence>
<sequence length="33" mass="3903">RLSKDYELELESSQAMIYGAMIRLMRRRLATLS</sequence>
<organism evidence="1 3">
    <name type="scientific">Romeriopsis navalis LEGE 11480</name>
    <dbReference type="NCBI Taxonomy" id="2777977"/>
    <lineage>
        <taxon>Bacteria</taxon>
        <taxon>Bacillati</taxon>
        <taxon>Cyanobacteriota</taxon>
        <taxon>Cyanophyceae</taxon>
        <taxon>Leptolyngbyales</taxon>
        <taxon>Leptolyngbyaceae</taxon>
        <taxon>Romeriopsis</taxon>
        <taxon>Romeriopsis navalis</taxon>
    </lineage>
</organism>
<feature type="non-terminal residue" evidence="1">
    <location>
        <position position="1"/>
    </location>
</feature>
<evidence type="ECO:0000313" key="1">
    <source>
        <dbReference type="EMBL" id="MBE9033396.1"/>
    </source>
</evidence>
<proteinExistence type="predicted"/>